<reference evidence="1" key="1">
    <citation type="submission" date="2020-05" db="EMBL/GenBank/DDBJ databases">
        <title>Chitinophaga laudate sp. nov., isolated from a tropical peat swamp.</title>
        <authorList>
            <person name="Goh C.B.S."/>
            <person name="Lee M.S."/>
            <person name="Parimannan S."/>
            <person name="Pasbakhsh P."/>
            <person name="Yule C.M."/>
            <person name="Rajandas H."/>
            <person name="Loke S."/>
            <person name="Croft L."/>
            <person name="Tan J.B.L."/>
        </authorList>
    </citation>
    <scope>NUCLEOTIDE SEQUENCE</scope>
    <source>
        <strain evidence="1">Mgbs1</strain>
    </source>
</reference>
<dbReference type="OrthoDB" id="336094at2"/>
<organism evidence="1 2">
    <name type="scientific">Chitinophaga solisilvae</name>
    <dbReference type="NCBI Taxonomy" id="1233460"/>
    <lineage>
        <taxon>Bacteria</taxon>
        <taxon>Pseudomonadati</taxon>
        <taxon>Bacteroidota</taxon>
        <taxon>Chitinophagia</taxon>
        <taxon>Chitinophagales</taxon>
        <taxon>Chitinophagaceae</taxon>
        <taxon>Chitinophaga</taxon>
    </lineage>
</organism>
<dbReference type="SUPFAM" id="SSF54427">
    <property type="entry name" value="NTF2-like"/>
    <property type="match status" value="1"/>
</dbReference>
<dbReference type="Proteomes" id="UP000281028">
    <property type="component" value="Unassembled WGS sequence"/>
</dbReference>
<gene>
    <name evidence="1" type="ORF">ECE50_008350</name>
</gene>
<protein>
    <submittedName>
        <fullName evidence="1">Nuclear transport factor 2 family protein</fullName>
    </submittedName>
</protein>
<dbReference type="Pfam" id="PF20409">
    <property type="entry name" value="SnoaL_5"/>
    <property type="match status" value="1"/>
</dbReference>
<dbReference type="EMBL" id="RIAR02000001">
    <property type="protein sequence ID" value="NSL86837.1"/>
    <property type="molecule type" value="Genomic_DNA"/>
</dbReference>
<dbReference type="Gene3D" id="3.10.450.50">
    <property type="match status" value="1"/>
</dbReference>
<sequence length="119" mass="13532">MTVQEIAIKLAEYCRTEKYEQAQQELYAADVISIEPDTLSGFEKETHGLQNILEKGRKFQEMVETSYGSTVSAPLVAGNSFAFTLTMDLKMKGRERSQMSELCVYVVQDGKVVSEQFFW</sequence>
<evidence type="ECO:0000313" key="1">
    <source>
        <dbReference type="EMBL" id="NSL86837.1"/>
    </source>
</evidence>
<dbReference type="InterPro" id="IPR046860">
    <property type="entry name" value="SnoaL_5"/>
</dbReference>
<comment type="caution">
    <text evidence="1">The sequence shown here is derived from an EMBL/GenBank/DDBJ whole genome shotgun (WGS) entry which is preliminary data.</text>
</comment>
<proteinExistence type="predicted"/>
<accession>A0A3S1BHZ4</accession>
<dbReference type="InterPro" id="IPR032710">
    <property type="entry name" value="NTF2-like_dom_sf"/>
</dbReference>
<name>A0A3S1BHZ4_9BACT</name>
<dbReference type="AlphaFoldDB" id="A0A3S1BHZ4"/>
<evidence type="ECO:0000313" key="2">
    <source>
        <dbReference type="Proteomes" id="UP000281028"/>
    </source>
</evidence>
<keyword evidence="2" id="KW-1185">Reference proteome</keyword>